<feature type="region of interest" description="Disordered" evidence="1">
    <location>
        <begin position="1"/>
        <end position="42"/>
    </location>
</feature>
<evidence type="ECO:0000259" key="2">
    <source>
        <dbReference type="Pfam" id="PF20681"/>
    </source>
</evidence>
<proteinExistence type="predicted"/>
<feature type="domain" description="DUF6818" evidence="2">
    <location>
        <begin position="146"/>
        <end position="226"/>
    </location>
</feature>
<organism evidence="3 4">
    <name type="scientific">Sphaerobolus stellatus (strain SS14)</name>
    <dbReference type="NCBI Taxonomy" id="990650"/>
    <lineage>
        <taxon>Eukaryota</taxon>
        <taxon>Fungi</taxon>
        <taxon>Dikarya</taxon>
        <taxon>Basidiomycota</taxon>
        <taxon>Agaricomycotina</taxon>
        <taxon>Agaricomycetes</taxon>
        <taxon>Phallomycetidae</taxon>
        <taxon>Geastrales</taxon>
        <taxon>Sphaerobolaceae</taxon>
        <taxon>Sphaerobolus</taxon>
    </lineage>
</organism>
<feature type="region of interest" description="Disordered" evidence="1">
    <location>
        <begin position="222"/>
        <end position="278"/>
    </location>
</feature>
<dbReference type="Pfam" id="PF20681">
    <property type="entry name" value="DUF6818"/>
    <property type="match status" value="1"/>
</dbReference>
<sequence>MFDSHCTPTGRQDVPAITLPPLHTPAGVGNAHRAGPAPSDEFPKATFAALTANRTPDTQHVLSATPVLSHAQGGSGVVIMASQQPPNAPPPKKNLMKPCPIPRPVKTVPKAAATDESKKCGRQVSAHKWADDEVKHLLNVVKELLPIGGNGWNEVMCHFNELGAEAGAPARNVKNLEARFHKLHQTHMPPGDSQVPPNVQHTLDINELINRKAGIVVISDNEDMSDDTSSADVTFPDDSVVVDGSNDEDANPHPVKVKKKEASKPDKGKGRVDPPAASLSKASYVVAHLAHPALVTAVPTGPF</sequence>
<protein>
    <recommendedName>
        <fullName evidence="2">DUF6818 domain-containing protein</fullName>
    </recommendedName>
</protein>
<feature type="compositionally biased region" description="Polar residues" evidence="1">
    <location>
        <begin position="1"/>
        <end position="10"/>
    </location>
</feature>
<accession>A0A0C9VX93</accession>
<dbReference type="PANTHER" id="PTHR34409:SF1">
    <property type="entry name" value="MYB-LIKE DOMAIN-CONTAINING PROTEIN"/>
    <property type="match status" value="1"/>
</dbReference>
<keyword evidence="4" id="KW-1185">Reference proteome</keyword>
<evidence type="ECO:0000313" key="3">
    <source>
        <dbReference type="EMBL" id="KIJ43450.1"/>
    </source>
</evidence>
<dbReference type="Proteomes" id="UP000054279">
    <property type="component" value="Unassembled WGS sequence"/>
</dbReference>
<gene>
    <name evidence="3" type="ORF">M422DRAFT_47886</name>
</gene>
<feature type="compositionally biased region" description="Basic and acidic residues" evidence="1">
    <location>
        <begin position="260"/>
        <end position="272"/>
    </location>
</feature>
<evidence type="ECO:0000313" key="4">
    <source>
        <dbReference type="Proteomes" id="UP000054279"/>
    </source>
</evidence>
<dbReference type="AlphaFoldDB" id="A0A0C9VX93"/>
<dbReference type="EMBL" id="KN837123">
    <property type="protein sequence ID" value="KIJ43450.1"/>
    <property type="molecule type" value="Genomic_DNA"/>
</dbReference>
<dbReference type="OrthoDB" id="99432at2759"/>
<reference evidence="3 4" key="1">
    <citation type="submission" date="2014-06" db="EMBL/GenBank/DDBJ databases">
        <title>Evolutionary Origins and Diversification of the Mycorrhizal Mutualists.</title>
        <authorList>
            <consortium name="DOE Joint Genome Institute"/>
            <consortium name="Mycorrhizal Genomics Consortium"/>
            <person name="Kohler A."/>
            <person name="Kuo A."/>
            <person name="Nagy L.G."/>
            <person name="Floudas D."/>
            <person name="Copeland A."/>
            <person name="Barry K.W."/>
            <person name="Cichocki N."/>
            <person name="Veneault-Fourrey C."/>
            <person name="LaButti K."/>
            <person name="Lindquist E.A."/>
            <person name="Lipzen A."/>
            <person name="Lundell T."/>
            <person name="Morin E."/>
            <person name="Murat C."/>
            <person name="Riley R."/>
            <person name="Ohm R."/>
            <person name="Sun H."/>
            <person name="Tunlid A."/>
            <person name="Henrissat B."/>
            <person name="Grigoriev I.V."/>
            <person name="Hibbett D.S."/>
            <person name="Martin F."/>
        </authorList>
    </citation>
    <scope>NUCLEOTIDE SEQUENCE [LARGE SCALE GENOMIC DNA]</scope>
    <source>
        <strain evidence="3 4">SS14</strain>
    </source>
</reference>
<dbReference type="HOGENOM" id="CLU_918813_0_0_1"/>
<dbReference type="InterPro" id="IPR049203">
    <property type="entry name" value="DUF6818"/>
</dbReference>
<dbReference type="PANTHER" id="PTHR34409">
    <property type="entry name" value="SET DOMAIN-CONTAINING PROTEIN"/>
    <property type="match status" value="1"/>
</dbReference>
<name>A0A0C9VX93_SPHS4</name>
<evidence type="ECO:0000256" key="1">
    <source>
        <dbReference type="SAM" id="MobiDB-lite"/>
    </source>
</evidence>